<dbReference type="Proteomes" id="UP001165121">
    <property type="component" value="Unassembled WGS sequence"/>
</dbReference>
<evidence type="ECO:0000313" key="1">
    <source>
        <dbReference type="EMBL" id="GMG18231.1"/>
    </source>
</evidence>
<reference evidence="1" key="1">
    <citation type="submission" date="2023-04" db="EMBL/GenBank/DDBJ databases">
        <title>Phytophthora fragariaefolia NBRC 109709.</title>
        <authorList>
            <person name="Ichikawa N."/>
            <person name="Sato H."/>
            <person name="Tonouchi N."/>
        </authorList>
    </citation>
    <scope>NUCLEOTIDE SEQUENCE</scope>
    <source>
        <strain evidence="1">NBRC 109709</strain>
    </source>
</reference>
<proteinExistence type="predicted"/>
<evidence type="ECO:0000313" key="2">
    <source>
        <dbReference type="Proteomes" id="UP001165121"/>
    </source>
</evidence>
<comment type="caution">
    <text evidence="1">The sequence shown here is derived from an EMBL/GenBank/DDBJ whole genome shotgun (WGS) entry which is preliminary data.</text>
</comment>
<dbReference type="AlphaFoldDB" id="A0A9W6YQF0"/>
<dbReference type="PANTHER" id="PTHR22538:SF1">
    <property type="entry name" value="VWFD DOMAIN-CONTAINING PROTEIN"/>
    <property type="match status" value="1"/>
</dbReference>
<gene>
    <name evidence="1" type="ORF">Pfra01_003061200</name>
</gene>
<sequence length="424" mass="45036">MNIYGQSNFDMYACPIVPKKQDSVLYNVFATFIEDSTERNYTLVDGVAYLTTPSLKDNAVSPSVTCLDAEPDTLPPITTIVRGLSEAVAVSSASGSGSGAAPCTNGNLFKVLVNGIAFVLCTSGSSGFTMIGDDMDIIVSYLDHRVEIDKPSVNVGSTLKCQAVSSASPLTVLGRALLTGESTLTNLERKLKSEFDVTFWDDDDDSSEASSREGSCSLLNTVDNAWTNVTLQQQVCDRAVSVSKRSSKTVIADTSIITHSMGNLMVGGAIATGKCKLDSSSTWVGLAGPMQGSMASDFVRKTCAGETNFVLEKVANVTGRCPPTVALKSLPSQGGNYSSTELNEAYTAAQKAYTSNVSALMRSAGYSGLKSKYQAEFWVLGSAVPYKSGKNDGMVEFESCAAGFPDSKFGDTWRSPFYKKTQSL</sequence>
<dbReference type="InterPro" id="IPR029058">
    <property type="entry name" value="AB_hydrolase_fold"/>
</dbReference>
<protein>
    <submittedName>
        <fullName evidence="1">Unnamed protein product</fullName>
    </submittedName>
</protein>
<dbReference type="Gene3D" id="3.40.50.1820">
    <property type="entry name" value="alpha/beta hydrolase"/>
    <property type="match status" value="1"/>
</dbReference>
<dbReference type="PANTHER" id="PTHR22538">
    <property type="entry name" value="CILIA- AND FLAGELLA-ASSOCIATED PROTEIN 74"/>
    <property type="match status" value="1"/>
</dbReference>
<accession>A0A9W6YQF0</accession>
<name>A0A9W6YQF0_9STRA</name>
<keyword evidence="2" id="KW-1185">Reference proteome</keyword>
<organism evidence="1 2">
    <name type="scientific">Phytophthora fragariaefolia</name>
    <dbReference type="NCBI Taxonomy" id="1490495"/>
    <lineage>
        <taxon>Eukaryota</taxon>
        <taxon>Sar</taxon>
        <taxon>Stramenopiles</taxon>
        <taxon>Oomycota</taxon>
        <taxon>Peronosporomycetes</taxon>
        <taxon>Peronosporales</taxon>
        <taxon>Peronosporaceae</taxon>
        <taxon>Phytophthora</taxon>
    </lineage>
</organism>
<dbReference type="EMBL" id="BSXT01019298">
    <property type="protein sequence ID" value="GMG18231.1"/>
    <property type="molecule type" value="Genomic_DNA"/>
</dbReference>
<dbReference type="OrthoDB" id="95392at2759"/>